<dbReference type="WBParaSite" id="SSLN_0001155401-mRNA-1">
    <property type="protein sequence ID" value="SSLN_0001155401-mRNA-1"/>
    <property type="gene ID" value="SSLN_0001155401"/>
</dbReference>
<sequence length="200" mass="22883">MNPGDQFYLHMLKQISEVAFPAVKAVAAAPLKTQENDLALLREQVIHHYSRQEYFRQAHNEVVAQLTALAPSLPDWIFESANLTENTFPSGPQLDNVSVDSVPDDEVDEPDELGPDMLQFMLQTIRHREERDKKKQSANEDELALPPLKKCAHPLKIPPAGDHTLNEIFRIETFIQDYYDYASECRDAPLWPVIPFRKCT</sequence>
<reference evidence="2 3" key="2">
    <citation type="submission" date="2018-11" db="EMBL/GenBank/DDBJ databases">
        <authorList>
            <consortium name="Pathogen Informatics"/>
        </authorList>
    </citation>
    <scope>NUCLEOTIDE SEQUENCE [LARGE SCALE GENOMIC DNA]</scope>
    <source>
        <strain evidence="2 3">NST_G2</strain>
    </source>
</reference>
<feature type="region of interest" description="Disordered" evidence="1">
    <location>
        <begin position="88"/>
        <end position="110"/>
    </location>
</feature>
<gene>
    <name evidence="2" type="ORF">SSLN_LOCUS11127</name>
</gene>
<dbReference type="Proteomes" id="UP000275846">
    <property type="component" value="Unassembled WGS sequence"/>
</dbReference>
<organism evidence="4">
    <name type="scientific">Schistocephalus solidus</name>
    <name type="common">Tapeworm</name>
    <dbReference type="NCBI Taxonomy" id="70667"/>
    <lineage>
        <taxon>Eukaryota</taxon>
        <taxon>Metazoa</taxon>
        <taxon>Spiralia</taxon>
        <taxon>Lophotrochozoa</taxon>
        <taxon>Platyhelminthes</taxon>
        <taxon>Cestoda</taxon>
        <taxon>Eucestoda</taxon>
        <taxon>Diphyllobothriidea</taxon>
        <taxon>Diphyllobothriidae</taxon>
        <taxon>Schistocephalus</taxon>
    </lineage>
</organism>
<evidence type="ECO:0000313" key="2">
    <source>
        <dbReference type="EMBL" id="VDL97512.1"/>
    </source>
</evidence>
<dbReference type="EMBL" id="UYSU01036316">
    <property type="protein sequence ID" value="VDL97512.1"/>
    <property type="molecule type" value="Genomic_DNA"/>
</dbReference>
<accession>A0A183T3S9</accession>
<protein>
    <submittedName>
        <fullName evidence="4">Gem-associated protein 2</fullName>
    </submittedName>
</protein>
<dbReference type="OrthoDB" id="6256530at2759"/>
<dbReference type="AlphaFoldDB" id="A0A183T3S9"/>
<evidence type="ECO:0000313" key="4">
    <source>
        <dbReference type="WBParaSite" id="SSLN_0001155401-mRNA-1"/>
    </source>
</evidence>
<keyword evidence="3" id="KW-1185">Reference proteome</keyword>
<evidence type="ECO:0000313" key="3">
    <source>
        <dbReference type="Proteomes" id="UP000275846"/>
    </source>
</evidence>
<reference evidence="4" key="1">
    <citation type="submission" date="2016-06" db="UniProtKB">
        <authorList>
            <consortium name="WormBaseParasite"/>
        </authorList>
    </citation>
    <scope>IDENTIFICATION</scope>
</reference>
<proteinExistence type="predicted"/>
<name>A0A183T3S9_SCHSO</name>
<evidence type="ECO:0000256" key="1">
    <source>
        <dbReference type="SAM" id="MobiDB-lite"/>
    </source>
</evidence>